<keyword evidence="1" id="KW-0812">Transmembrane</keyword>
<dbReference type="EMBL" id="JAEPBG010000003">
    <property type="protein sequence ID" value="MBK4734737.1"/>
    <property type="molecule type" value="Genomic_DNA"/>
</dbReference>
<sequence>MAGLGPPAQTSMSENKKSQNVRTALILALIAAGFFVAVFVKRIWFS</sequence>
<evidence type="ECO:0000256" key="1">
    <source>
        <dbReference type="SAM" id="Phobius"/>
    </source>
</evidence>
<dbReference type="AlphaFoldDB" id="A0A934SSE9"/>
<gene>
    <name evidence="2" type="ORF">JJB74_08990</name>
</gene>
<keyword evidence="1" id="KW-1133">Transmembrane helix</keyword>
<comment type="caution">
    <text evidence="2">The sequence shown here is derived from an EMBL/GenBank/DDBJ whole genome shotgun (WGS) entry which is preliminary data.</text>
</comment>
<organism evidence="2 3">
    <name type="scientific">Noviherbaspirillum pedocola</name>
    <dbReference type="NCBI Taxonomy" id="2801341"/>
    <lineage>
        <taxon>Bacteria</taxon>
        <taxon>Pseudomonadati</taxon>
        <taxon>Pseudomonadota</taxon>
        <taxon>Betaproteobacteria</taxon>
        <taxon>Burkholderiales</taxon>
        <taxon>Oxalobacteraceae</taxon>
        <taxon>Noviherbaspirillum</taxon>
    </lineage>
</organism>
<proteinExistence type="predicted"/>
<protein>
    <submittedName>
        <fullName evidence="2">Uncharacterized protein</fullName>
    </submittedName>
</protein>
<reference evidence="2" key="1">
    <citation type="submission" date="2021-01" db="EMBL/GenBank/DDBJ databases">
        <title>Genome sequence of strain Noviherbaspirillum sp. DKR-6.</title>
        <authorList>
            <person name="Chaudhary D.K."/>
        </authorList>
    </citation>
    <scope>NUCLEOTIDE SEQUENCE</scope>
    <source>
        <strain evidence="2">DKR-6</strain>
    </source>
</reference>
<name>A0A934SSE9_9BURK</name>
<dbReference type="Proteomes" id="UP000622890">
    <property type="component" value="Unassembled WGS sequence"/>
</dbReference>
<accession>A0A934SSE9</accession>
<dbReference type="RefSeq" id="WP_200591921.1">
    <property type="nucleotide sequence ID" value="NZ_JAEPBG010000003.1"/>
</dbReference>
<keyword evidence="1" id="KW-0472">Membrane</keyword>
<evidence type="ECO:0000313" key="2">
    <source>
        <dbReference type="EMBL" id="MBK4734737.1"/>
    </source>
</evidence>
<evidence type="ECO:0000313" key="3">
    <source>
        <dbReference type="Proteomes" id="UP000622890"/>
    </source>
</evidence>
<feature type="transmembrane region" description="Helical" evidence="1">
    <location>
        <begin position="20"/>
        <end position="40"/>
    </location>
</feature>
<keyword evidence="3" id="KW-1185">Reference proteome</keyword>
<dbReference type="NCBIfam" id="NF038351">
    <property type="entry name" value="cyt_ox_assem_30"/>
    <property type="match status" value="1"/>
</dbReference>
<dbReference type="InterPro" id="IPR047811">
    <property type="entry name" value="CytC_ox_assmbl_put"/>
</dbReference>